<dbReference type="Gene3D" id="2.40.50.40">
    <property type="match status" value="1"/>
</dbReference>
<reference evidence="1 2" key="1">
    <citation type="journal article" date="2016" name="Mol. Biol. Evol.">
        <title>Comparative Genomics of Early-Diverging Mushroom-Forming Fungi Provides Insights into the Origins of Lignocellulose Decay Capabilities.</title>
        <authorList>
            <person name="Nagy L.G."/>
            <person name="Riley R."/>
            <person name="Tritt A."/>
            <person name="Adam C."/>
            <person name="Daum C."/>
            <person name="Floudas D."/>
            <person name="Sun H."/>
            <person name="Yadav J.S."/>
            <person name="Pangilinan J."/>
            <person name="Larsson K.H."/>
            <person name="Matsuura K."/>
            <person name="Barry K."/>
            <person name="Labutti K."/>
            <person name="Kuo R."/>
            <person name="Ohm R.A."/>
            <person name="Bhattacharya S.S."/>
            <person name="Shirouzu T."/>
            <person name="Yoshinaga Y."/>
            <person name="Martin F.M."/>
            <person name="Grigoriev I.V."/>
            <person name="Hibbett D.S."/>
        </authorList>
    </citation>
    <scope>NUCLEOTIDE SEQUENCE [LARGE SCALE GENOMIC DNA]</scope>
    <source>
        <strain evidence="1 2">HHB12733</strain>
    </source>
</reference>
<dbReference type="SUPFAM" id="SSF54160">
    <property type="entry name" value="Chromo domain-like"/>
    <property type="match status" value="1"/>
</dbReference>
<evidence type="ECO:0000313" key="1">
    <source>
        <dbReference type="EMBL" id="KZT53986.1"/>
    </source>
</evidence>
<dbReference type="InParanoid" id="A0A165E2U0"/>
<dbReference type="OrthoDB" id="10365508at2759"/>
<dbReference type="Proteomes" id="UP000076842">
    <property type="component" value="Unassembled WGS sequence"/>
</dbReference>
<evidence type="ECO:0000313" key="2">
    <source>
        <dbReference type="Proteomes" id="UP000076842"/>
    </source>
</evidence>
<protein>
    <recommendedName>
        <fullName evidence="3">Chromo domain-containing protein</fullName>
    </recommendedName>
</protein>
<accession>A0A165E2U0</accession>
<name>A0A165E2U0_9BASI</name>
<sequence length="129" mass="14148">MSTEEELVIEYISQAKATGDDSESGELEWVYKVHWVGYPEDQASHEHDNGFFTELLDEFWAATDSDRDVKKHAKGTIIKPSQQYIGKHARKKAIPVGSNGDEGDSAAVEGVTKSGVHDLHMVSKDGASS</sequence>
<proteinExistence type="predicted"/>
<dbReference type="InterPro" id="IPR016197">
    <property type="entry name" value="Chromo-like_dom_sf"/>
</dbReference>
<gene>
    <name evidence="1" type="ORF">CALCODRAFT_557215</name>
</gene>
<dbReference type="AlphaFoldDB" id="A0A165E2U0"/>
<organism evidence="1 2">
    <name type="scientific">Calocera cornea HHB12733</name>
    <dbReference type="NCBI Taxonomy" id="1353952"/>
    <lineage>
        <taxon>Eukaryota</taxon>
        <taxon>Fungi</taxon>
        <taxon>Dikarya</taxon>
        <taxon>Basidiomycota</taxon>
        <taxon>Agaricomycotina</taxon>
        <taxon>Dacrymycetes</taxon>
        <taxon>Dacrymycetales</taxon>
        <taxon>Dacrymycetaceae</taxon>
        <taxon>Calocera</taxon>
    </lineage>
</organism>
<dbReference type="STRING" id="1353952.A0A165E2U0"/>
<dbReference type="EMBL" id="KV424024">
    <property type="protein sequence ID" value="KZT53986.1"/>
    <property type="molecule type" value="Genomic_DNA"/>
</dbReference>
<keyword evidence="2" id="KW-1185">Reference proteome</keyword>
<evidence type="ECO:0008006" key="3">
    <source>
        <dbReference type="Google" id="ProtNLM"/>
    </source>
</evidence>